<dbReference type="InterPro" id="IPR011251">
    <property type="entry name" value="Luciferase-like_dom"/>
</dbReference>
<dbReference type="PANTHER" id="PTHR42847">
    <property type="entry name" value="ALKANESULFONATE MONOOXYGENASE"/>
    <property type="match status" value="1"/>
</dbReference>
<evidence type="ECO:0000313" key="6">
    <source>
        <dbReference type="EMBL" id="CQD14880.1"/>
    </source>
</evidence>
<dbReference type="Pfam" id="PF00296">
    <property type="entry name" value="Bac_luciferase"/>
    <property type="match status" value="1"/>
</dbReference>
<feature type="domain" description="Luciferase-like" evidence="5">
    <location>
        <begin position="33"/>
        <end position="240"/>
    </location>
</feature>
<dbReference type="AlphaFoldDB" id="A0A0E3WCL8"/>
<accession>A0A0E3WCL8</accession>
<evidence type="ECO:0000256" key="4">
    <source>
        <dbReference type="ARBA" id="ARBA00023033"/>
    </source>
</evidence>
<dbReference type="GO" id="GO:0046306">
    <property type="term" value="P:alkanesulfonate catabolic process"/>
    <property type="evidence" value="ECO:0007669"/>
    <property type="project" value="TreeGrafter"/>
</dbReference>
<proteinExistence type="predicted"/>
<evidence type="ECO:0000256" key="3">
    <source>
        <dbReference type="ARBA" id="ARBA00023002"/>
    </source>
</evidence>
<dbReference type="SUPFAM" id="SSF51679">
    <property type="entry name" value="Bacterial luciferase-like"/>
    <property type="match status" value="1"/>
</dbReference>
<protein>
    <submittedName>
        <fullName evidence="6">Monooxygenase</fullName>
    </submittedName>
</protein>
<dbReference type="Gene3D" id="3.20.20.30">
    <property type="entry name" value="Luciferase-like domain"/>
    <property type="match status" value="1"/>
</dbReference>
<dbReference type="PANTHER" id="PTHR42847:SF8">
    <property type="entry name" value="CONSERVED PROTEIN"/>
    <property type="match status" value="1"/>
</dbReference>
<dbReference type="EMBL" id="CTEE01000001">
    <property type="protein sequence ID" value="CQD14880.1"/>
    <property type="molecule type" value="Genomic_DNA"/>
</dbReference>
<reference evidence="6 7" key="1">
    <citation type="submission" date="2015-03" db="EMBL/GenBank/DDBJ databases">
        <authorList>
            <person name="Urmite Genomes"/>
        </authorList>
    </citation>
    <scope>NUCLEOTIDE SEQUENCE [LARGE SCALE GENOMIC DNA]</scope>
    <source>
        <strain evidence="6 7">CSUR P1491</strain>
    </source>
</reference>
<keyword evidence="2" id="KW-0288">FMN</keyword>
<evidence type="ECO:0000313" key="7">
    <source>
        <dbReference type="Proteomes" id="UP000199251"/>
    </source>
</evidence>
<keyword evidence="3" id="KW-0560">Oxidoreductase</keyword>
<evidence type="ECO:0000259" key="5">
    <source>
        <dbReference type="Pfam" id="PF00296"/>
    </source>
</evidence>
<dbReference type="NCBIfam" id="TIGR03856">
    <property type="entry name" value="F420_MSMEG_2906"/>
    <property type="match status" value="1"/>
</dbReference>
<sequence length="301" mass="33658">MTDSTSGMTAAATSVDRPRPVRIGVQLWAGGTPDYPTWRQAVLRAEELGADAIFGYDHFHKPFIDIVDGAPQLQDEQPEVNNFEAWTALASWGEITSRAEIGLLVSGMPYRNPDLVADMARTVDHISGGRLILGLGAGWYPHDFIAYGYEYGTVRSRMDQFDEGLQRIEYRLNHLTPSPLRQIPILIGGGGERRTIPAAARHAHIWHSFEPIDEFRRKNDLLKRLATEAGRDEAGIERAMAWTDAKTADAFLEEGVTLFTTEIHPDDSGYDFSELESMLAWRKQIGGPPNQRYSSTATDRR</sequence>
<dbReference type="Proteomes" id="UP000199251">
    <property type="component" value="Unassembled WGS sequence"/>
</dbReference>
<dbReference type="InterPro" id="IPR050172">
    <property type="entry name" value="SsuD_RutA_monooxygenase"/>
</dbReference>
<evidence type="ECO:0000256" key="1">
    <source>
        <dbReference type="ARBA" id="ARBA00022630"/>
    </source>
</evidence>
<name>A0A0E3WCL8_MYCLN</name>
<dbReference type="InterPro" id="IPR036661">
    <property type="entry name" value="Luciferase-like_sf"/>
</dbReference>
<dbReference type="InterPro" id="IPR022480">
    <property type="entry name" value="F420_MSMEG2906"/>
</dbReference>
<dbReference type="STRING" id="141349.BN1232_03161"/>
<keyword evidence="1" id="KW-0285">Flavoprotein</keyword>
<dbReference type="GO" id="GO:0008726">
    <property type="term" value="F:alkanesulfonate monooxygenase activity"/>
    <property type="evidence" value="ECO:0007669"/>
    <property type="project" value="TreeGrafter"/>
</dbReference>
<evidence type="ECO:0000256" key="2">
    <source>
        <dbReference type="ARBA" id="ARBA00022643"/>
    </source>
</evidence>
<organism evidence="6 7">
    <name type="scientific">Mycobacterium lentiflavum</name>
    <dbReference type="NCBI Taxonomy" id="141349"/>
    <lineage>
        <taxon>Bacteria</taxon>
        <taxon>Bacillati</taxon>
        <taxon>Actinomycetota</taxon>
        <taxon>Actinomycetes</taxon>
        <taxon>Mycobacteriales</taxon>
        <taxon>Mycobacteriaceae</taxon>
        <taxon>Mycobacterium</taxon>
        <taxon>Mycobacterium simiae complex</taxon>
    </lineage>
</organism>
<gene>
    <name evidence="6" type="ORF">BN1232_03161</name>
</gene>
<keyword evidence="4 6" id="KW-0503">Monooxygenase</keyword>